<dbReference type="InterPro" id="IPR031633">
    <property type="entry name" value="SLD5_C"/>
</dbReference>
<sequence>MFKMCIGIRNLLKHMDTRLFFINCLLLNKDKMKKHRKEAWVSVYKGSMGSIGTYHCLVVQPNLDAPVFASVLADRLNIQTAGEMLELEKGDLYMLRYIDVRDFLSLGQVRLV</sequence>
<name>A0A1X0SBR0_RHIZD</name>
<evidence type="ECO:0000259" key="1">
    <source>
        <dbReference type="Pfam" id="PF16922"/>
    </source>
</evidence>
<protein>
    <recommendedName>
        <fullName evidence="1">DNA replication complex GINS protein SLD5 C-terminal domain-containing protein</fullName>
    </recommendedName>
</protein>
<gene>
    <name evidence="2" type="ORF">BCV71DRAFT_38278</name>
</gene>
<evidence type="ECO:0000313" key="2">
    <source>
        <dbReference type="EMBL" id="ORE21716.1"/>
    </source>
</evidence>
<dbReference type="Gene3D" id="3.40.5.60">
    <property type="match status" value="1"/>
</dbReference>
<dbReference type="Pfam" id="PF16922">
    <property type="entry name" value="SLD5_C"/>
    <property type="match status" value="1"/>
</dbReference>
<evidence type="ECO:0000313" key="3">
    <source>
        <dbReference type="Proteomes" id="UP000242381"/>
    </source>
</evidence>
<reference evidence="2 3" key="1">
    <citation type="journal article" date="2016" name="Proc. Natl. Acad. Sci. U.S.A.">
        <title>Lipid metabolic changes in an early divergent fungus govern the establishment of a mutualistic symbiosis with endobacteria.</title>
        <authorList>
            <person name="Lastovetsky O.A."/>
            <person name="Gaspar M.L."/>
            <person name="Mondo S.J."/>
            <person name="LaButti K.M."/>
            <person name="Sandor L."/>
            <person name="Grigoriev I.V."/>
            <person name="Henry S.A."/>
            <person name="Pawlowska T.E."/>
        </authorList>
    </citation>
    <scope>NUCLEOTIDE SEQUENCE [LARGE SCALE GENOMIC DNA]</scope>
    <source>
        <strain evidence="2 3">ATCC 11559</strain>
    </source>
</reference>
<dbReference type="EMBL" id="KV921275">
    <property type="protein sequence ID" value="ORE21716.1"/>
    <property type="molecule type" value="Genomic_DNA"/>
</dbReference>
<dbReference type="AlphaFoldDB" id="A0A1X0SBR0"/>
<dbReference type="CDD" id="cd21692">
    <property type="entry name" value="GINS_B_Sld5"/>
    <property type="match status" value="1"/>
</dbReference>
<dbReference type="VEuPathDB" id="FungiDB:BCV72DRAFT_306765"/>
<feature type="domain" description="DNA replication complex GINS protein SLD5 C-terminal" evidence="1">
    <location>
        <begin position="61"/>
        <end position="112"/>
    </location>
</feature>
<organism evidence="2 3">
    <name type="scientific">Rhizopus microsporus</name>
    <dbReference type="NCBI Taxonomy" id="58291"/>
    <lineage>
        <taxon>Eukaryota</taxon>
        <taxon>Fungi</taxon>
        <taxon>Fungi incertae sedis</taxon>
        <taxon>Mucoromycota</taxon>
        <taxon>Mucoromycotina</taxon>
        <taxon>Mucoromycetes</taxon>
        <taxon>Mucorales</taxon>
        <taxon>Mucorineae</taxon>
        <taxon>Rhizopodaceae</taxon>
        <taxon>Rhizopus</taxon>
    </lineage>
</organism>
<dbReference type="Proteomes" id="UP000242381">
    <property type="component" value="Unassembled WGS sequence"/>
</dbReference>
<dbReference type="SUPFAM" id="SSF160059">
    <property type="entry name" value="PriA/YqbF domain"/>
    <property type="match status" value="1"/>
</dbReference>
<proteinExistence type="predicted"/>
<accession>A0A1X0SBR0</accession>